<evidence type="ECO:0000313" key="2">
    <source>
        <dbReference type="EMBL" id="EST48502.1"/>
    </source>
</evidence>
<proteinExistence type="predicted"/>
<gene>
    <name evidence="2" type="ORF">SS50377_11309</name>
</gene>
<dbReference type="EMBL" id="KI545982">
    <property type="protein sequence ID" value="EST48502.1"/>
    <property type="molecule type" value="Genomic_DNA"/>
</dbReference>
<accession>V6LV40</accession>
<feature type="transmembrane region" description="Helical" evidence="1">
    <location>
        <begin position="181"/>
        <end position="206"/>
    </location>
</feature>
<name>V6LV40_9EUKA</name>
<keyword evidence="1" id="KW-0812">Transmembrane</keyword>
<reference evidence="2" key="1">
    <citation type="journal article" date="2014" name="PLoS Genet.">
        <title>The Genome of Spironucleus salmonicida Highlights a Fish Pathogen Adapted to Fluctuating Environments.</title>
        <authorList>
            <person name="Xu F."/>
            <person name="Jerlstrom-Hultqvist J."/>
            <person name="Einarsson E."/>
            <person name="Astvaldsson A."/>
            <person name="Svard S.G."/>
            <person name="Andersson J.O."/>
        </authorList>
    </citation>
    <scope>NUCLEOTIDE SEQUENCE</scope>
</reference>
<dbReference type="AlphaFoldDB" id="V6LV40"/>
<protein>
    <submittedName>
        <fullName evidence="2">Uncharacterized protein</fullName>
    </submittedName>
</protein>
<sequence>MSNYPNLNTPRISTKQNVLFTPAAINSPHSNTPTNDLLRARVDTPNTPQYGDKKVCMDISSPTLKQQYQNQQLVIQPGIQYQQQNIQPNQIMSIQNQSIHNQPIHSQNNIILTKISRPVLPSYHQKFYDSLNLDQKLQFFGGHVNQQTQNQKWNGEATILQLDIKSSSQEKLDSVKQQTNLISYVITINYITCAGFIAIADQWLLINQ</sequence>
<keyword evidence="1" id="KW-1133">Transmembrane helix</keyword>
<dbReference type="VEuPathDB" id="GiardiaDB:SS50377_22207"/>
<evidence type="ECO:0000256" key="1">
    <source>
        <dbReference type="SAM" id="Phobius"/>
    </source>
</evidence>
<organism evidence="2">
    <name type="scientific">Spironucleus salmonicida</name>
    <dbReference type="NCBI Taxonomy" id="348837"/>
    <lineage>
        <taxon>Eukaryota</taxon>
        <taxon>Metamonada</taxon>
        <taxon>Diplomonadida</taxon>
        <taxon>Hexamitidae</taxon>
        <taxon>Hexamitinae</taxon>
        <taxon>Spironucleus</taxon>
    </lineage>
</organism>
<keyword evidence="1" id="KW-0472">Membrane</keyword>